<dbReference type="EMBL" id="LGVR01000031">
    <property type="protein sequence ID" value="KOA88179.1"/>
    <property type="molecule type" value="Genomic_DNA"/>
</dbReference>
<dbReference type="OrthoDB" id="9804186at2"/>
<organism evidence="2 3">
    <name type="scientific">Clostridium botulinum</name>
    <dbReference type="NCBI Taxonomy" id="1491"/>
    <lineage>
        <taxon>Bacteria</taxon>
        <taxon>Bacillati</taxon>
        <taxon>Bacillota</taxon>
        <taxon>Clostridia</taxon>
        <taxon>Eubacteriales</taxon>
        <taxon>Clostridiaceae</taxon>
        <taxon>Clostridium</taxon>
    </lineage>
</organism>
<dbReference type="AlphaFoldDB" id="A0A9Q1ZDC3"/>
<name>A0A9Q1ZDC3_CLOBO</name>
<evidence type="ECO:0000259" key="1">
    <source>
        <dbReference type="Pfam" id="PF13443"/>
    </source>
</evidence>
<reference evidence="2 3" key="1">
    <citation type="submission" date="2015-07" db="EMBL/GenBank/DDBJ databases">
        <title>Draft genome sequences of 17 French Clostridium botulinum group III.</title>
        <authorList>
            <person name="Woudstra C."/>
            <person name="Le Marechal C."/>
            <person name="Souillard R."/>
            <person name="Bayon-Auboyer M.-H."/>
            <person name="Dessouter D."/>
            <person name="Fach P."/>
        </authorList>
    </citation>
    <scope>NUCLEOTIDE SEQUENCE [LARGE SCALE GENOMIC DNA]</scope>
    <source>
        <strain evidence="2 3">12LNRI-CD</strain>
    </source>
</reference>
<evidence type="ECO:0000313" key="3">
    <source>
        <dbReference type="Proteomes" id="UP000037540"/>
    </source>
</evidence>
<feature type="domain" description="HTH cro/C1-type" evidence="1">
    <location>
        <begin position="11"/>
        <end position="73"/>
    </location>
</feature>
<proteinExistence type="predicted"/>
<evidence type="ECO:0000313" key="2">
    <source>
        <dbReference type="EMBL" id="KOA88179.1"/>
    </source>
</evidence>
<gene>
    <name evidence="2" type="ORF">ADU74_06830</name>
</gene>
<sequence>MILLKLKIKVSDLLGKYKKNQKWLCDVTGIRPATVQNYYYETIKRINVDDIESIYRAFYELDSTITIQDLLDFI</sequence>
<protein>
    <submittedName>
        <fullName evidence="2">Alkaline phosphatase</fullName>
    </submittedName>
</protein>
<accession>A0A9Q1ZDC3</accession>
<comment type="caution">
    <text evidence="2">The sequence shown here is derived from an EMBL/GenBank/DDBJ whole genome shotgun (WGS) entry which is preliminary data.</text>
</comment>
<dbReference type="Pfam" id="PF13443">
    <property type="entry name" value="HTH_26"/>
    <property type="match status" value="1"/>
</dbReference>
<dbReference type="Proteomes" id="UP000037540">
    <property type="component" value="Unassembled WGS sequence"/>
</dbReference>
<dbReference type="InterPro" id="IPR001387">
    <property type="entry name" value="Cro/C1-type_HTH"/>
</dbReference>